<sequence length="140" mass="15567">MACPRPPFLMRKLSARPRWRVRATPFLNGQDNDNRAPGNPNRLCREQGWSSSKDELSQKLATSSKILSMGLGSFSQRVNAKVDFGCEKIRGSLQEIRRIPAKLPAELEGDVTGGIRGGITGGIWQSKSGRETYWRILKAP</sequence>
<feature type="region of interest" description="Disordered" evidence="1">
    <location>
        <begin position="25"/>
        <end position="56"/>
    </location>
</feature>
<protein>
    <submittedName>
        <fullName evidence="2">Uncharacterized protein</fullName>
    </submittedName>
</protein>
<gene>
    <name evidence="2" type="ORF">PIB30_065013</name>
</gene>
<name>A0ABU6WLM3_9FABA</name>
<accession>A0ABU6WLM3</accession>
<reference evidence="2 3" key="1">
    <citation type="journal article" date="2023" name="Plants (Basel)">
        <title>Bridging the Gap: Combining Genomics and Transcriptomics Approaches to Understand Stylosanthes scabra, an Orphan Legume from the Brazilian Caatinga.</title>
        <authorList>
            <person name="Ferreira-Neto J.R.C."/>
            <person name="da Silva M.D."/>
            <person name="Binneck E."/>
            <person name="de Melo N.F."/>
            <person name="da Silva R.H."/>
            <person name="de Melo A.L.T.M."/>
            <person name="Pandolfi V."/>
            <person name="Bustamante F.O."/>
            <person name="Brasileiro-Vidal A.C."/>
            <person name="Benko-Iseppon A.M."/>
        </authorList>
    </citation>
    <scope>NUCLEOTIDE SEQUENCE [LARGE SCALE GENOMIC DNA]</scope>
    <source>
        <tissue evidence="2">Leaves</tissue>
    </source>
</reference>
<organism evidence="2 3">
    <name type="scientific">Stylosanthes scabra</name>
    <dbReference type="NCBI Taxonomy" id="79078"/>
    <lineage>
        <taxon>Eukaryota</taxon>
        <taxon>Viridiplantae</taxon>
        <taxon>Streptophyta</taxon>
        <taxon>Embryophyta</taxon>
        <taxon>Tracheophyta</taxon>
        <taxon>Spermatophyta</taxon>
        <taxon>Magnoliopsida</taxon>
        <taxon>eudicotyledons</taxon>
        <taxon>Gunneridae</taxon>
        <taxon>Pentapetalae</taxon>
        <taxon>rosids</taxon>
        <taxon>fabids</taxon>
        <taxon>Fabales</taxon>
        <taxon>Fabaceae</taxon>
        <taxon>Papilionoideae</taxon>
        <taxon>50 kb inversion clade</taxon>
        <taxon>dalbergioids sensu lato</taxon>
        <taxon>Dalbergieae</taxon>
        <taxon>Pterocarpus clade</taxon>
        <taxon>Stylosanthes</taxon>
    </lineage>
</organism>
<proteinExistence type="predicted"/>
<evidence type="ECO:0000256" key="1">
    <source>
        <dbReference type="SAM" id="MobiDB-lite"/>
    </source>
</evidence>
<dbReference type="EMBL" id="JASCZI010181885">
    <property type="protein sequence ID" value="MED6186249.1"/>
    <property type="molecule type" value="Genomic_DNA"/>
</dbReference>
<evidence type="ECO:0000313" key="2">
    <source>
        <dbReference type="EMBL" id="MED6186249.1"/>
    </source>
</evidence>
<feature type="non-terminal residue" evidence="2">
    <location>
        <position position="140"/>
    </location>
</feature>
<evidence type="ECO:0000313" key="3">
    <source>
        <dbReference type="Proteomes" id="UP001341840"/>
    </source>
</evidence>
<dbReference type="Proteomes" id="UP001341840">
    <property type="component" value="Unassembled WGS sequence"/>
</dbReference>
<comment type="caution">
    <text evidence="2">The sequence shown here is derived from an EMBL/GenBank/DDBJ whole genome shotgun (WGS) entry which is preliminary data.</text>
</comment>
<keyword evidence="3" id="KW-1185">Reference proteome</keyword>